<organism evidence="1 2">
    <name type="scientific">Limnobacter litoralis</name>
    <dbReference type="NCBI Taxonomy" id="481366"/>
    <lineage>
        <taxon>Bacteria</taxon>
        <taxon>Pseudomonadati</taxon>
        <taxon>Pseudomonadota</taxon>
        <taxon>Betaproteobacteria</taxon>
        <taxon>Burkholderiales</taxon>
        <taxon>Burkholderiaceae</taxon>
        <taxon>Limnobacter</taxon>
    </lineage>
</organism>
<comment type="caution">
    <text evidence="1">The sequence shown here is derived from an EMBL/GenBank/DDBJ whole genome shotgun (WGS) entry which is preliminary data.</text>
</comment>
<dbReference type="Gene3D" id="1.10.287.130">
    <property type="match status" value="1"/>
</dbReference>
<evidence type="ECO:0008006" key="3">
    <source>
        <dbReference type="Google" id="ProtNLM"/>
    </source>
</evidence>
<dbReference type="Proteomes" id="UP001156664">
    <property type="component" value="Unassembled WGS sequence"/>
</dbReference>
<gene>
    <name evidence="1" type="ORF">GCM10007875_12670</name>
</gene>
<protein>
    <recommendedName>
        <fullName evidence="3">Signal transduction histidine kinase dimerisation/phosphoacceptor domain-containing protein</fullName>
    </recommendedName>
</protein>
<name>A0ABQ5YTS7_9BURK</name>
<sequence>MQSEVEHRTATGVVHEINNSVGFVDANLNVLQSYVHDLLDVVKAYQAAGKDPLLLQAAHAKAIENDMPYLRQDVDILVQECRDNLTRVRRAAVNRLNTPE</sequence>
<dbReference type="EMBL" id="BSOJ01000012">
    <property type="protein sequence ID" value="GLR26179.1"/>
    <property type="molecule type" value="Genomic_DNA"/>
</dbReference>
<evidence type="ECO:0000313" key="2">
    <source>
        <dbReference type="Proteomes" id="UP001156664"/>
    </source>
</evidence>
<proteinExistence type="predicted"/>
<accession>A0ABQ5YTS7</accession>
<dbReference type="RefSeq" id="WP_284280665.1">
    <property type="nucleotide sequence ID" value="NZ_BSOJ01000012.1"/>
</dbReference>
<reference evidence="2" key="1">
    <citation type="journal article" date="2019" name="Int. J. Syst. Evol. Microbiol.">
        <title>The Global Catalogue of Microorganisms (GCM) 10K type strain sequencing project: providing services to taxonomists for standard genome sequencing and annotation.</title>
        <authorList>
            <consortium name="The Broad Institute Genomics Platform"/>
            <consortium name="The Broad Institute Genome Sequencing Center for Infectious Disease"/>
            <person name="Wu L."/>
            <person name="Ma J."/>
        </authorList>
    </citation>
    <scope>NUCLEOTIDE SEQUENCE [LARGE SCALE GENOMIC DNA]</scope>
    <source>
        <strain evidence="2">NBRC 105857</strain>
    </source>
</reference>
<evidence type="ECO:0000313" key="1">
    <source>
        <dbReference type="EMBL" id="GLR26179.1"/>
    </source>
</evidence>
<keyword evidence="2" id="KW-1185">Reference proteome</keyword>